<dbReference type="Proteomes" id="UP001316184">
    <property type="component" value="Chromosome"/>
</dbReference>
<name>A0ABY5ME33_9ACTN</name>
<organism evidence="1 2">
    <name type="scientific">Aeromicrobium wangtongii</name>
    <dbReference type="NCBI Taxonomy" id="2969247"/>
    <lineage>
        <taxon>Bacteria</taxon>
        <taxon>Bacillati</taxon>
        <taxon>Actinomycetota</taxon>
        <taxon>Actinomycetes</taxon>
        <taxon>Propionibacteriales</taxon>
        <taxon>Nocardioidaceae</taxon>
        <taxon>Aeromicrobium</taxon>
    </lineage>
</organism>
<evidence type="ECO:0000313" key="2">
    <source>
        <dbReference type="Proteomes" id="UP001316184"/>
    </source>
</evidence>
<proteinExistence type="predicted"/>
<sequence>MLNSARKRFEARAFDLEDCAVLHTAEDPTGQTLHLVPNNPRAIGITLFDYGDGTCGVCFTGEENGISDEMIYEARDVDFYVDAAVAGKVRYLHGPGRRSVQVDTGDGYETMDTEYQPWSLFPMFGWRRRAEVTQFEPYRAQ</sequence>
<keyword evidence="2" id="KW-1185">Reference proteome</keyword>
<evidence type="ECO:0000313" key="1">
    <source>
        <dbReference type="EMBL" id="UUP15280.1"/>
    </source>
</evidence>
<accession>A0ABY5ME33</accession>
<reference evidence="1 2" key="1">
    <citation type="submission" date="2022-08" db="EMBL/GenBank/DDBJ databases">
        <title>novel species in genus Aeromicrobium.</title>
        <authorList>
            <person name="Ye L."/>
        </authorList>
    </citation>
    <scope>NUCLEOTIDE SEQUENCE [LARGE SCALE GENOMIC DNA]</scope>
    <source>
        <strain evidence="2">zg-Y1379</strain>
    </source>
</reference>
<gene>
    <name evidence="1" type="ORF">NQV15_08205</name>
</gene>
<dbReference type="EMBL" id="CP102173">
    <property type="protein sequence ID" value="UUP15280.1"/>
    <property type="molecule type" value="Genomic_DNA"/>
</dbReference>
<dbReference type="RefSeq" id="WP_232399335.1">
    <property type="nucleotide sequence ID" value="NZ_CP102173.1"/>
</dbReference>
<protein>
    <submittedName>
        <fullName evidence="1">Uncharacterized protein</fullName>
    </submittedName>
</protein>